<proteinExistence type="predicted"/>
<sequence>MTIDILKFNSADPIKMVGWIPIFCSFAGISVQESLQAVTNWDLEEFSNT</sequence>
<organism evidence="1">
    <name type="scientific">Octopus bimaculoides</name>
    <name type="common">California two-spotted octopus</name>
    <dbReference type="NCBI Taxonomy" id="37653"/>
    <lineage>
        <taxon>Eukaryota</taxon>
        <taxon>Metazoa</taxon>
        <taxon>Spiralia</taxon>
        <taxon>Lophotrochozoa</taxon>
        <taxon>Mollusca</taxon>
        <taxon>Cephalopoda</taxon>
        <taxon>Coleoidea</taxon>
        <taxon>Octopodiformes</taxon>
        <taxon>Octopoda</taxon>
        <taxon>Incirrata</taxon>
        <taxon>Octopodidae</taxon>
        <taxon>Octopus</taxon>
    </lineage>
</organism>
<reference evidence="1" key="1">
    <citation type="submission" date="2015-07" db="EMBL/GenBank/DDBJ databases">
        <title>MeaNS - Measles Nucleotide Surveillance Program.</title>
        <authorList>
            <person name="Tran T."/>
            <person name="Druce J."/>
        </authorList>
    </citation>
    <scope>NUCLEOTIDE SEQUENCE</scope>
    <source>
        <strain evidence="1">UCB-OBI-ISO-001</strain>
        <tissue evidence="1">Gonad</tissue>
    </source>
</reference>
<dbReference type="EMBL" id="KQ419924">
    <property type="protein sequence ID" value="KOF81961.1"/>
    <property type="molecule type" value="Genomic_DNA"/>
</dbReference>
<name>A0A0L8GY29_OCTBM</name>
<evidence type="ECO:0000313" key="1">
    <source>
        <dbReference type="EMBL" id="KOF81961.1"/>
    </source>
</evidence>
<gene>
    <name evidence="1" type="ORF">OCBIM_22025909mg</name>
</gene>
<protein>
    <submittedName>
        <fullName evidence="1">Uncharacterized protein</fullName>
    </submittedName>
</protein>
<accession>A0A0L8GY29</accession>
<dbReference type="AlphaFoldDB" id="A0A0L8GY29"/>